<dbReference type="AlphaFoldDB" id="F8F0U0"/>
<dbReference type="RefSeq" id="WP_013969514.1">
    <property type="nucleotide sequence ID" value="NC_015732.1"/>
</dbReference>
<keyword evidence="3" id="KW-1185">Reference proteome</keyword>
<sequence length="230" mass="25634">MVQEQTGRPNNEAFVVLIASLFMFFIPCSTTAWDWAVNGSMFFILEDNGLEGDPMPILPSAGLVLEYPLAPPFAFGASYDLYSTCYGYSTALDRAIPVAIENRSSLVIGNVLTFFGSYRMLISKFTPIGIRLRFSAGLAIDARLCLIADGLEGDDLEDASQQTAEVAGYFWSNGRWFFPMTGFGIDFIKVGRFWLGLDGRIWYPLYRLWSGDKAPAAEGWRYSLGIRISF</sequence>
<dbReference type="EMBL" id="CP002868">
    <property type="protein sequence ID" value="AEJ20226.1"/>
    <property type="molecule type" value="Genomic_DNA"/>
</dbReference>
<evidence type="ECO:0000313" key="3">
    <source>
        <dbReference type="Proteomes" id="UP000000503"/>
    </source>
</evidence>
<proteinExistence type="predicted"/>
<protein>
    <recommendedName>
        <fullName evidence="4">Outer membrane protein beta-barrel domain-containing protein</fullName>
    </recommendedName>
</protein>
<evidence type="ECO:0000313" key="2">
    <source>
        <dbReference type="EMBL" id="AEJ20226.1"/>
    </source>
</evidence>
<organism evidence="2 3">
    <name type="scientific">Gracilinema caldarium (strain ATCC 51460 / DSM 7334 / H1)</name>
    <name type="common">Treponema caldarium</name>
    <dbReference type="NCBI Taxonomy" id="744872"/>
    <lineage>
        <taxon>Bacteria</taxon>
        <taxon>Pseudomonadati</taxon>
        <taxon>Spirochaetota</taxon>
        <taxon>Spirochaetia</taxon>
        <taxon>Spirochaetales</taxon>
        <taxon>Breznakiellaceae</taxon>
        <taxon>Gracilinema</taxon>
    </lineage>
</organism>
<dbReference type="KEGG" id="scd:Spica_2101"/>
<dbReference type="HOGENOM" id="CLU_1142186_0_0_12"/>
<keyword evidence="1" id="KW-0472">Membrane</keyword>
<dbReference type="STRING" id="744872.Spica_2101"/>
<feature type="transmembrane region" description="Helical" evidence="1">
    <location>
        <begin position="12"/>
        <end position="33"/>
    </location>
</feature>
<dbReference type="OrthoDB" id="368349at2"/>
<dbReference type="Proteomes" id="UP000000503">
    <property type="component" value="Chromosome"/>
</dbReference>
<evidence type="ECO:0000256" key="1">
    <source>
        <dbReference type="SAM" id="Phobius"/>
    </source>
</evidence>
<keyword evidence="1" id="KW-1133">Transmembrane helix</keyword>
<evidence type="ECO:0008006" key="4">
    <source>
        <dbReference type="Google" id="ProtNLM"/>
    </source>
</evidence>
<accession>F8F0U0</accession>
<keyword evidence="1" id="KW-0812">Transmembrane</keyword>
<name>F8F0U0_GRAC1</name>
<reference evidence="3" key="1">
    <citation type="journal article" date="2013" name="Stand. Genomic Sci.">
        <title>Genome sequence of the thermophilic fresh-water bacterium Spirochaeta caldaria type strain (H1(T)), reclassification of Spirochaeta caldaria, Spirochaeta stenostrepta, and Spirochaeta zuelzerae in the genus Treponema as Treponema caldaria comb. nov., Treponema stenostrepta comb. nov., and Treponema zuelzerae comb. nov., and emendation of the genus Treponema.</title>
        <authorList>
            <person name="Abt B."/>
            <person name="Goker M."/>
            <person name="Scheuner C."/>
            <person name="Han C."/>
            <person name="Lu M."/>
            <person name="Misra M."/>
            <person name="Lapidus A."/>
            <person name="Nolan M."/>
            <person name="Lucas S."/>
            <person name="Hammon N."/>
            <person name="Deshpande S."/>
            <person name="Cheng J.F."/>
            <person name="Tapia R."/>
            <person name="Goodwin L.A."/>
            <person name="Pitluck S."/>
            <person name="Liolios K."/>
            <person name="Pagani I."/>
            <person name="Ivanova N."/>
            <person name="Mavromatis K."/>
            <person name="Mikhailova N."/>
            <person name="Huntemann M."/>
            <person name="Pati A."/>
            <person name="Chen A."/>
            <person name="Palaniappan K."/>
            <person name="Land M."/>
            <person name="Hauser L."/>
            <person name="Jeffries C.D."/>
            <person name="Rohde M."/>
            <person name="Spring S."/>
            <person name="Gronow S."/>
            <person name="Detter J.C."/>
            <person name="Bristow J."/>
            <person name="Eisen J.A."/>
            <person name="Markowitz V."/>
            <person name="Hugenholtz P."/>
            <person name="Kyrpides N.C."/>
            <person name="Woyke T."/>
            <person name="Klenk H.P."/>
        </authorList>
    </citation>
    <scope>NUCLEOTIDE SEQUENCE</scope>
    <source>
        <strain evidence="3">ATCC 51460 / DSM 7334 / H1</strain>
    </source>
</reference>
<gene>
    <name evidence="2" type="ordered locus">Spica_2101</name>
</gene>